<evidence type="ECO:0000313" key="2">
    <source>
        <dbReference type="EMBL" id="KES02936.1"/>
    </source>
</evidence>
<reference evidence="2 3" key="1">
    <citation type="submission" date="2014-02" db="EMBL/GenBank/DDBJ databases">
        <title>The genome announcement of Streptomyces toyocaensis NRRL15009.</title>
        <authorList>
            <person name="Hong H.-J."/>
            <person name="Kwun M.J."/>
        </authorList>
    </citation>
    <scope>NUCLEOTIDE SEQUENCE [LARGE SCALE GENOMIC DNA]</scope>
    <source>
        <strain evidence="2 3">NRRL 15009</strain>
    </source>
</reference>
<accession>A0A081XHB3</accession>
<dbReference type="EMBL" id="JFCB01000060">
    <property type="protein sequence ID" value="KES02936.1"/>
    <property type="molecule type" value="Genomic_DNA"/>
</dbReference>
<dbReference type="Proteomes" id="UP000028341">
    <property type="component" value="Unassembled WGS sequence"/>
</dbReference>
<dbReference type="AlphaFoldDB" id="A0A081XHB3"/>
<comment type="caution">
    <text evidence="2">The sequence shown here is derived from an EMBL/GenBank/DDBJ whole genome shotgun (WGS) entry which is preliminary data.</text>
</comment>
<dbReference type="InterPro" id="IPR024559">
    <property type="entry name" value="DUF3846"/>
</dbReference>
<sequence>MPAAAFALILHPDASFRVIEWPRTGNTLSILYREIDCTSITVVDLSPEVSMWLDDEGILKNSPVNFPALQLYALTAPVHQTYHGTTVFTGGPDARGDTKGLTLDNCQALLKLVGIDVPTIPDPRTN</sequence>
<name>A0A081XHB3_STRTO</name>
<proteinExistence type="predicted"/>
<feature type="domain" description="DUF3846" evidence="1">
    <location>
        <begin position="7"/>
        <end position="111"/>
    </location>
</feature>
<protein>
    <recommendedName>
        <fullName evidence="1">DUF3846 domain-containing protein</fullName>
    </recommendedName>
</protein>
<gene>
    <name evidence="2" type="ORF">BU52_33220</name>
</gene>
<organism evidence="2 3">
    <name type="scientific">Streptomyces toyocaensis</name>
    <dbReference type="NCBI Taxonomy" id="55952"/>
    <lineage>
        <taxon>Bacteria</taxon>
        <taxon>Bacillati</taxon>
        <taxon>Actinomycetota</taxon>
        <taxon>Actinomycetes</taxon>
        <taxon>Kitasatosporales</taxon>
        <taxon>Streptomycetaceae</taxon>
        <taxon>Streptomyces</taxon>
    </lineage>
</organism>
<keyword evidence="3" id="KW-1185">Reference proteome</keyword>
<dbReference type="OrthoDB" id="5121495at2"/>
<evidence type="ECO:0000259" key="1">
    <source>
        <dbReference type="Pfam" id="PF12957"/>
    </source>
</evidence>
<dbReference type="Pfam" id="PF12957">
    <property type="entry name" value="DUF3846"/>
    <property type="match status" value="1"/>
</dbReference>
<evidence type="ECO:0000313" key="3">
    <source>
        <dbReference type="Proteomes" id="UP000028341"/>
    </source>
</evidence>
<dbReference type="RefSeq" id="WP_051858767.1">
    <property type="nucleotide sequence ID" value="NZ_JBFADL010000038.1"/>
</dbReference>